<dbReference type="VEuPathDB" id="VectorBase:GAUT051808"/>
<accession>A0A1A9VYI7</accession>
<name>A0A1A9VYI7_GLOAU</name>
<dbReference type="Proteomes" id="UP000078200">
    <property type="component" value="Unassembled WGS sequence"/>
</dbReference>
<protein>
    <submittedName>
        <fullName evidence="1">Uncharacterized protein</fullName>
    </submittedName>
</protein>
<keyword evidence="2" id="KW-1185">Reference proteome</keyword>
<sequence length="101" mass="12007">MRVCIFAIFSNYTNEGDKKAARAFREKTCTTKMLYQMQFQSLHRRSSNNKRNTMKKSSISLEYEPDLLENMILLVVHYVTCKPERRATIQMSLANKYLKRF</sequence>
<proteinExistence type="predicted"/>
<dbReference type="AlphaFoldDB" id="A0A1A9VYI7"/>
<dbReference type="EnsemblMetazoa" id="GAUT051808-RA">
    <property type="protein sequence ID" value="GAUT051808-PA"/>
    <property type="gene ID" value="GAUT051808"/>
</dbReference>
<organism evidence="1 2">
    <name type="scientific">Glossina austeni</name>
    <name type="common">Savannah tsetse fly</name>
    <dbReference type="NCBI Taxonomy" id="7395"/>
    <lineage>
        <taxon>Eukaryota</taxon>
        <taxon>Metazoa</taxon>
        <taxon>Ecdysozoa</taxon>
        <taxon>Arthropoda</taxon>
        <taxon>Hexapoda</taxon>
        <taxon>Insecta</taxon>
        <taxon>Pterygota</taxon>
        <taxon>Neoptera</taxon>
        <taxon>Endopterygota</taxon>
        <taxon>Diptera</taxon>
        <taxon>Brachycera</taxon>
        <taxon>Muscomorpha</taxon>
        <taxon>Hippoboscoidea</taxon>
        <taxon>Glossinidae</taxon>
        <taxon>Glossina</taxon>
    </lineage>
</organism>
<reference evidence="1" key="1">
    <citation type="submission" date="2020-05" db="UniProtKB">
        <authorList>
            <consortium name="EnsemblMetazoa"/>
        </authorList>
    </citation>
    <scope>IDENTIFICATION</scope>
    <source>
        <strain evidence="1">TTRI</strain>
    </source>
</reference>
<evidence type="ECO:0000313" key="2">
    <source>
        <dbReference type="Proteomes" id="UP000078200"/>
    </source>
</evidence>
<evidence type="ECO:0000313" key="1">
    <source>
        <dbReference type="EnsemblMetazoa" id="GAUT051808-PA"/>
    </source>
</evidence>